<keyword evidence="2" id="KW-1185">Reference proteome</keyword>
<organism evidence="1 2">
    <name type="scientific">Paramecium primaurelia</name>
    <dbReference type="NCBI Taxonomy" id="5886"/>
    <lineage>
        <taxon>Eukaryota</taxon>
        <taxon>Sar</taxon>
        <taxon>Alveolata</taxon>
        <taxon>Ciliophora</taxon>
        <taxon>Intramacronucleata</taxon>
        <taxon>Oligohymenophorea</taxon>
        <taxon>Peniculida</taxon>
        <taxon>Parameciidae</taxon>
        <taxon>Paramecium</taxon>
    </lineage>
</organism>
<gene>
    <name evidence="1" type="ORF">PPRIM_AZ9-3.1.T0560018</name>
</gene>
<protein>
    <submittedName>
        <fullName evidence="1">Uncharacterized protein</fullName>
    </submittedName>
</protein>
<dbReference type="AlphaFoldDB" id="A0A8S1MEV6"/>
<accession>A0A8S1MEV6</accession>
<dbReference type="EMBL" id="CAJJDM010000057">
    <property type="protein sequence ID" value="CAD8076263.1"/>
    <property type="molecule type" value="Genomic_DNA"/>
</dbReference>
<comment type="caution">
    <text evidence="1">The sequence shown here is derived from an EMBL/GenBank/DDBJ whole genome shotgun (WGS) entry which is preliminary data.</text>
</comment>
<proteinExistence type="predicted"/>
<evidence type="ECO:0000313" key="1">
    <source>
        <dbReference type="EMBL" id="CAD8076263.1"/>
    </source>
</evidence>
<dbReference type="Proteomes" id="UP000688137">
    <property type="component" value="Unassembled WGS sequence"/>
</dbReference>
<name>A0A8S1MEV6_PARPR</name>
<sequence>MSYNYIVQKSYINKCKNSINFTLKNDNQNQKFQQRVGKIRMPLQKCEGLETKICQKE</sequence>
<reference evidence="1" key="1">
    <citation type="submission" date="2021-01" db="EMBL/GenBank/DDBJ databases">
        <authorList>
            <consortium name="Genoscope - CEA"/>
            <person name="William W."/>
        </authorList>
    </citation>
    <scope>NUCLEOTIDE SEQUENCE</scope>
</reference>
<evidence type="ECO:0000313" key="2">
    <source>
        <dbReference type="Proteomes" id="UP000688137"/>
    </source>
</evidence>